<dbReference type="HOGENOM" id="CLU_1736662_0_0_10"/>
<dbReference type="Proteomes" id="UP000006049">
    <property type="component" value="Chromosome"/>
</dbReference>
<reference evidence="1 2" key="1">
    <citation type="submission" date="2012-06" db="EMBL/GenBank/DDBJ databases">
        <title>The complete genome of Aequorivita sublithincola DSM 14238.</title>
        <authorList>
            <consortium name="US DOE Joint Genome Institute (JGI-PGF)"/>
            <person name="Lucas S."/>
            <person name="Copeland A."/>
            <person name="Lapidus A."/>
            <person name="Goodwin L."/>
            <person name="Pitluck S."/>
            <person name="Peters L."/>
            <person name="Munk A.C.C."/>
            <person name="Kyrpides N."/>
            <person name="Mavromatis K."/>
            <person name="Pagani I."/>
            <person name="Ivanova N."/>
            <person name="Ovchinnikova G."/>
            <person name="Zeytun A."/>
            <person name="Detter J.C."/>
            <person name="Han C."/>
            <person name="Land M."/>
            <person name="Hauser L."/>
            <person name="Markowitz V."/>
            <person name="Cheng J.-F."/>
            <person name="Hugenholtz P."/>
            <person name="Woyke T."/>
            <person name="Wu D."/>
            <person name="Tindall B."/>
            <person name="Faehnrich R."/>
            <person name="Brambilla E."/>
            <person name="Klenk H.-P."/>
            <person name="Eisen J.A."/>
        </authorList>
    </citation>
    <scope>NUCLEOTIDE SEQUENCE [LARGE SCALE GENOMIC DNA]</scope>
    <source>
        <strain evidence="2">DSM 14238 / LMG 21431 / ACAM 643 / 9-3</strain>
    </source>
</reference>
<accession>I3YS90</accession>
<sequence length="150" mass="17296">MKLPIIIESPNFQFAIVGPTGINEGVIVKSNQSNNDLIGYANLIYTNNEIAGQRFNYGNSGYYHCWSDYISFYFDKSQVNVENRQFKVLTVWSEKNSYSNINSEIEKLINRIIFDIYKLAFDENLTSETKINNISWLISPIIFLGSQSNR</sequence>
<proteinExistence type="predicted"/>
<keyword evidence="2" id="KW-1185">Reference proteome</keyword>
<organism evidence="1 2">
    <name type="scientific">Aequorivita sublithincola (strain DSM 14238 / LMG 21431 / ACAM 643 / 9-3)</name>
    <dbReference type="NCBI Taxonomy" id="746697"/>
    <lineage>
        <taxon>Bacteria</taxon>
        <taxon>Pseudomonadati</taxon>
        <taxon>Bacteroidota</taxon>
        <taxon>Flavobacteriia</taxon>
        <taxon>Flavobacteriales</taxon>
        <taxon>Flavobacteriaceae</taxon>
        <taxon>Aequorivita</taxon>
    </lineage>
</organism>
<protein>
    <submittedName>
        <fullName evidence="1">Uncharacterized protein</fullName>
    </submittedName>
</protein>
<gene>
    <name evidence="1" type="ordered locus">Aeqsu_0344</name>
</gene>
<dbReference type="RefSeq" id="WP_014781116.1">
    <property type="nucleotide sequence ID" value="NC_018013.1"/>
</dbReference>
<dbReference type="AlphaFoldDB" id="I3YS90"/>
<evidence type="ECO:0000313" key="1">
    <source>
        <dbReference type="EMBL" id="AFL79858.1"/>
    </source>
</evidence>
<evidence type="ECO:0000313" key="2">
    <source>
        <dbReference type="Proteomes" id="UP000006049"/>
    </source>
</evidence>
<name>I3YS90_AEQSU</name>
<dbReference type="STRING" id="746697.Aeqsu_0344"/>
<dbReference type="KEGG" id="asl:Aeqsu_0344"/>
<dbReference type="EMBL" id="CP003280">
    <property type="protein sequence ID" value="AFL79858.1"/>
    <property type="molecule type" value="Genomic_DNA"/>
</dbReference>